<dbReference type="SUPFAM" id="SSF109604">
    <property type="entry name" value="HD-domain/PDEase-like"/>
    <property type="match status" value="1"/>
</dbReference>
<dbReference type="SMART" id="SM00471">
    <property type="entry name" value="HDc"/>
    <property type="match status" value="1"/>
</dbReference>
<dbReference type="Proteomes" id="UP000034462">
    <property type="component" value="Unassembled WGS sequence"/>
</dbReference>
<dbReference type="Pfam" id="PF12917">
    <property type="entry name" value="YfbR-like"/>
    <property type="match status" value="1"/>
</dbReference>
<proteinExistence type="predicted"/>
<dbReference type="Gene3D" id="1.10.3210.10">
    <property type="entry name" value="Hypothetical protein af1432"/>
    <property type="match status" value="1"/>
</dbReference>
<accession>A0A837INK3</accession>
<dbReference type="InterPro" id="IPR003607">
    <property type="entry name" value="HD/PDEase_dom"/>
</dbReference>
<name>A0A837INK3_9BACT</name>
<protein>
    <submittedName>
        <fullName evidence="3">5'-nucleotidase</fullName>
    </submittedName>
</protein>
<sequence>MNPIFTHLQNRSLAHVMRFSSWPQHFPESVAEHSFFTAYFTSILSYLLQKAGESIDAGKAVQMALVHDMEETFSGDILGPFKHYSPELSRAIRKVNEETILEVFEGLPADLRDYYILLWKEEGSGESLEAEIVKVADKLSLLAKCLEEMNAGNGCMGKVYEESRKKLEEYEAPWWQKIKSQILA</sequence>
<keyword evidence="1" id="KW-0378">Hydrolase</keyword>
<evidence type="ECO:0000259" key="2">
    <source>
        <dbReference type="SMART" id="SM00471"/>
    </source>
</evidence>
<reference evidence="3 4" key="1">
    <citation type="journal article" date="2015" name="Nature">
        <title>rRNA introns, odd ribosomes, and small enigmatic genomes across a large radiation of phyla.</title>
        <authorList>
            <person name="Brown C.T."/>
            <person name="Hug L.A."/>
            <person name="Thomas B.C."/>
            <person name="Sharon I."/>
            <person name="Castelle C.J."/>
            <person name="Singh A."/>
            <person name="Wilkins M.J."/>
            <person name="Williams K.H."/>
            <person name="Banfield J.F."/>
        </authorList>
    </citation>
    <scope>NUCLEOTIDE SEQUENCE [LARGE SCALE GENOMIC DNA]</scope>
</reference>
<comment type="caution">
    <text evidence="3">The sequence shown here is derived from an EMBL/GenBank/DDBJ whole genome shotgun (WGS) entry which is preliminary data.</text>
</comment>
<evidence type="ECO:0000313" key="3">
    <source>
        <dbReference type="EMBL" id="KKU92988.1"/>
    </source>
</evidence>
<dbReference type="GO" id="GO:0002953">
    <property type="term" value="F:5'-deoxynucleotidase activity"/>
    <property type="evidence" value="ECO:0007669"/>
    <property type="project" value="InterPro"/>
</dbReference>
<feature type="domain" description="HD/PDEase" evidence="2">
    <location>
        <begin position="26"/>
        <end position="151"/>
    </location>
</feature>
<gene>
    <name evidence="3" type="ORF">UY25_C0004G0028</name>
</gene>
<dbReference type="InterPro" id="IPR039356">
    <property type="entry name" value="YfbR/HDDC2"/>
</dbReference>
<evidence type="ECO:0000256" key="1">
    <source>
        <dbReference type="ARBA" id="ARBA00022801"/>
    </source>
</evidence>
<evidence type="ECO:0000313" key="4">
    <source>
        <dbReference type="Proteomes" id="UP000034462"/>
    </source>
</evidence>
<dbReference type="GO" id="GO:0005737">
    <property type="term" value="C:cytoplasm"/>
    <property type="evidence" value="ECO:0007669"/>
    <property type="project" value="TreeGrafter"/>
</dbReference>
<organism evidence="3 4">
    <name type="scientific">Candidatus Yanofskybacteria bacterium GW2011_GWC1_48_11</name>
    <dbReference type="NCBI Taxonomy" id="1619027"/>
    <lineage>
        <taxon>Bacteria</taxon>
        <taxon>Candidatus Yanofskyibacteriota</taxon>
    </lineage>
</organism>
<dbReference type="EMBL" id="LCPH01000004">
    <property type="protein sequence ID" value="KKU92988.1"/>
    <property type="molecule type" value="Genomic_DNA"/>
</dbReference>
<dbReference type="PANTHER" id="PTHR11845">
    <property type="entry name" value="5'-DEOXYNUCLEOTIDASE HDDC2"/>
    <property type="match status" value="1"/>
</dbReference>
<dbReference type="AlphaFoldDB" id="A0A837INK3"/>
<dbReference type="PANTHER" id="PTHR11845:SF13">
    <property type="entry name" value="5'-DEOXYNUCLEOTIDASE HDDC2"/>
    <property type="match status" value="1"/>
</dbReference>